<dbReference type="EMBL" id="AJWJ01000942">
    <property type="protein sequence ID" value="KAF2068534.1"/>
    <property type="molecule type" value="Genomic_DNA"/>
</dbReference>
<evidence type="ECO:0000256" key="1">
    <source>
        <dbReference type="SAM" id="Phobius"/>
    </source>
</evidence>
<dbReference type="Proteomes" id="UP000695562">
    <property type="component" value="Unassembled WGS sequence"/>
</dbReference>
<feature type="non-terminal residue" evidence="2">
    <location>
        <position position="1"/>
    </location>
</feature>
<sequence>GRFIKRGIVDGRVRQISNTPLNTEFKSTSSKSQTHIGITVPHYTRMVQLDPDFSVLVDNRAANLNSPNSICATKSKSKLTGAQIAGIVIGCVAFITIAVVCVAYYLYKKKKSSRFIKRMNNKLENMK</sequence>
<dbReference type="AlphaFoldDB" id="A0A8J4V276"/>
<evidence type="ECO:0000313" key="2">
    <source>
        <dbReference type="EMBL" id="KAF2068534.1"/>
    </source>
</evidence>
<protein>
    <submittedName>
        <fullName evidence="2">Uncharacterized protein</fullName>
    </submittedName>
</protein>
<keyword evidence="1" id="KW-0812">Transmembrane</keyword>
<keyword evidence="3" id="KW-1185">Reference proteome</keyword>
<keyword evidence="1" id="KW-0472">Membrane</keyword>
<proteinExistence type="predicted"/>
<feature type="transmembrane region" description="Helical" evidence="1">
    <location>
        <begin position="84"/>
        <end position="107"/>
    </location>
</feature>
<organism evidence="2 3">
    <name type="scientific">Polysphondylium violaceum</name>
    <dbReference type="NCBI Taxonomy" id="133409"/>
    <lineage>
        <taxon>Eukaryota</taxon>
        <taxon>Amoebozoa</taxon>
        <taxon>Evosea</taxon>
        <taxon>Eumycetozoa</taxon>
        <taxon>Dictyostelia</taxon>
        <taxon>Dictyosteliales</taxon>
        <taxon>Dictyosteliaceae</taxon>
        <taxon>Polysphondylium</taxon>
    </lineage>
</organism>
<name>A0A8J4V276_9MYCE</name>
<keyword evidence="1" id="KW-1133">Transmembrane helix</keyword>
<gene>
    <name evidence="2" type="ORF">CYY_010139</name>
</gene>
<accession>A0A8J4V276</accession>
<evidence type="ECO:0000313" key="3">
    <source>
        <dbReference type="Proteomes" id="UP000695562"/>
    </source>
</evidence>
<dbReference type="PANTHER" id="PTHR31378">
    <property type="entry name" value="EGF-LIKE DOMAIN-CONTAINING PROTEIN-RELATED-RELATED"/>
    <property type="match status" value="1"/>
</dbReference>
<reference evidence="2" key="1">
    <citation type="submission" date="2020-01" db="EMBL/GenBank/DDBJ databases">
        <title>Development of genomics and gene disruption for Polysphondylium violaceum indicates a role for the polyketide synthase stlB in stalk morphogenesis.</title>
        <authorList>
            <person name="Narita B."/>
            <person name="Kawabe Y."/>
            <person name="Kin K."/>
            <person name="Saito T."/>
            <person name="Gibbs R."/>
            <person name="Kuspa A."/>
            <person name="Muzny D."/>
            <person name="Queller D."/>
            <person name="Richards S."/>
            <person name="Strassman J."/>
            <person name="Sucgang R."/>
            <person name="Worley K."/>
            <person name="Schaap P."/>
        </authorList>
    </citation>
    <scope>NUCLEOTIDE SEQUENCE</scope>
    <source>
        <strain evidence="2">QSvi11</strain>
    </source>
</reference>
<comment type="caution">
    <text evidence="2">The sequence shown here is derived from an EMBL/GenBank/DDBJ whole genome shotgun (WGS) entry which is preliminary data.</text>
</comment>